<keyword evidence="2" id="KW-1185">Reference proteome</keyword>
<gene>
    <name evidence="1" type="ORF">VTH8203_03512</name>
</gene>
<dbReference type="Proteomes" id="UP000219336">
    <property type="component" value="Unassembled WGS sequence"/>
</dbReference>
<reference evidence="2" key="1">
    <citation type="submission" date="2016-06" db="EMBL/GenBank/DDBJ databases">
        <authorList>
            <person name="Rodrigo-Torres L."/>
            <person name="Arahal R.D."/>
            <person name="Lucena T."/>
        </authorList>
    </citation>
    <scope>NUCLEOTIDE SEQUENCE [LARGE SCALE GENOMIC DNA]</scope>
    <source>
        <strain evidence="2">CECT8203</strain>
    </source>
</reference>
<sequence>MNEIVGIEMATDDYKFDIFKCEQAPSKISADPINIWFPAELVELQLCSLLNLIVGIYKALLSCSWRCIKMRCTFALTDHKSLSKACRLLNQFTYTQNLYCMKDGSTSTYQRGYLWSPENSKLADTSRGVVA</sequence>
<evidence type="ECO:0000313" key="2">
    <source>
        <dbReference type="Proteomes" id="UP000219336"/>
    </source>
</evidence>
<dbReference type="AlphaFoldDB" id="A0A240EMM2"/>
<name>A0A240EMM2_9VIBR</name>
<protein>
    <submittedName>
        <fullName evidence="1">Uncharacterized protein</fullName>
    </submittedName>
</protein>
<evidence type="ECO:0000313" key="1">
    <source>
        <dbReference type="EMBL" id="SNX49864.1"/>
    </source>
</evidence>
<accession>A0A240EMM2</accession>
<dbReference type="EMBL" id="OANU01000078">
    <property type="protein sequence ID" value="SNX49864.1"/>
    <property type="molecule type" value="Genomic_DNA"/>
</dbReference>
<proteinExistence type="predicted"/>
<organism evidence="1 2">
    <name type="scientific">Vibrio thalassae</name>
    <dbReference type="NCBI Taxonomy" id="1243014"/>
    <lineage>
        <taxon>Bacteria</taxon>
        <taxon>Pseudomonadati</taxon>
        <taxon>Pseudomonadota</taxon>
        <taxon>Gammaproteobacteria</taxon>
        <taxon>Vibrionales</taxon>
        <taxon>Vibrionaceae</taxon>
        <taxon>Vibrio</taxon>
    </lineage>
</organism>